<dbReference type="InterPro" id="IPR051127">
    <property type="entry name" value="Fungal_SecMet_Regulators"/>
</dbReference>
<keyword evidence="3" id="KW-0804">Transcription</keyword>
<dbReference type="Gene3D" id="4.10.240.10">
    <property type="entry name" value="Zn(2)-C6 fungal-type DNA-binding domain"/>
    <property type="match status" value="1"/>
</dbReference>
<feature type="compositionally biased region" description="Polar residues" evidence="5">
    <location>
        <begin position="86"/>
        <end position="101"/>
    </location>
</feature>
<organism evidence="7 8">
    <name type="scientific">Aspergillus tubingensis (strain CBS 134.48)</name>
    <dbReference type="NCBI Taxonomy" id="767770"/>
    <lineage>
        <taxon>Eukaryota</taxon>
        <taxon>Fungi</taxon>
        <taxon>Dikarya</taxon>
        <taxon>Ascomycota</taxon>
        <taxon>Pezizomycotina</taxon>
        <taxon>Eurotiomycetes</taxon>
        <taxon>Eurotiomycetidae</taxon>
        <taxon>Eurotiales</taxon>
        <taxon>Aspergillaceae</taxon>
        <taxon>Aspergillus</taxon>
        <taxon>Aspergillus subgen. Circumdati</taxon>
    </lineage>
</organism>
<dbReference type="InterPro" id="IPR036864">
    <property type="entry name" value="Zn2-C6_fun-type_DNA-bd_sf"/>
</dbReference>
<dbReference type="OrthoDB" id="4685598at2759"/>
<dbReference type="EMBL" id="KV878208">
    <property type="protein sequence ID" value="OJI79332.1"/>
    <property type="molecule type" value="Genomic_DNA"/>
</dbReference>
<evidence type="ECO:0000259" key="6">
    <source>
        <dbReference type="PROSITE" id="PS50048"/>
    </source>
</evidence>
<dbReference type="GO" id="GO:0008270">
    <property type="term" value="F:zinc ion binding"/>
    <property type="evidence" value="ECO:0007669"/>
    <property type="project" value="InterPro"/>
</dbReference>
<gene>
    <name evidence="7" type="ORF">ASPTUDRAFT_877742</name>
</gene>
<accession>A0A1L9MR08</accession>
<dbReference type="SUPFAM" id="SSF57701">
    <property type="entry name" value="Zn2/Cys6 DNA-binding domain"/>
    <property type="match status" value="1"/>
</dbReference>
<evidence type="ECO:0000313" key="8">
    <source>
        <dbReference type="Proteomes" id="UP000184304"/>
    </source>
</evidence>
<dbReference type="InterPro" id="IPR001138">
    <property type="entry name" value="Zn2Cys6_DnaBD"/>
</dbReference>
<evidence type="ECO:0000256" key="3">
    <source>
        <dbReference type="ARBA" id="ARBA00023163"/>
    </source>
</evidence>
<dbReference type="AlphaFoldDB" id="A0A1L9MR08"/>
<keyword evidence="1" id="KW-0805">Transcription regulation</keyword>
<feature type="domain" description="Zn(2)-C6 fungal-type" evidence="6">
    <location>
        <begin position="27"/>
        <end position="57"/>
    </location>
</feature>
<dbReference type="STRING" id="767770.A0A1L9MR08"/>
<keyword evidence="8" id="KW-1185">Reference proteome</keyword>
<protein>
    <recommendedName>
        <fullName evidence="6">Zn(2)-C6 fungal-type domain-containing protein</fullName>
    </recommendedName>
</protein>
<keyword evidence="4" id="KW-0539">Nucleus</keyword>
<feature type="compositionally biased region" description="Polar residues" evidence="5">
    <location>
        <begin position="1"/>
        <end position="15"/>
    </location>
</feature>
<dbReference type="GO" id="GO:0000981">
    <property type="term" value="F:DNA-binding transcription factor activity, RNA polymerase II-specific"/>
    <property type="evidence" value="ECO:0007669"/>
    <property type="project" value="InterPro"/>
</dbReference>
<dbReference type="GO" id="GO:0009893">
    <property type="term" value="P:positive regulation of metabolic process"/>
    <property type="evidence" value="ECO:0007669"/>
    <property type="project" value="UniProtKB-ARBA"/>
</dbReference>
<dbReference type="VEuPathDB" id="FungiDB:ASPTUDRAFT_877742"/>
<dbReference type="PANTHER" id="PTHR47424:SF3">
    <property type="entry name" value="REGULATORY PROTEIN GAL4"/>
    <property type="match status" value="1"/>
</dbReference>
<dbReference type="GO" id="GO:0003677">
    <property type="term" value="F:DNA binding"/>
    <property type="evidence" value="ECO:0007669"/>
    <property type="project" value="UniProtKB-KW"/>
</dbReference>
<evidence type="ECO:0000256" key="5">
    <source>
        <dbReference type="SAM" id="MobiDB-lite"/>
    </source>
</evidence>
<dbReference type="PROSITE" id="PS00463">
    <property type="entry name" value="ZN2_CY6_FUNGAL_1"/>
    <property type="match status" value="1"/>
</dbReference>
<dbReference type="PANTHER" id="PTHR47424">
    <property type="entry name" value="REGULATORY PROTEIN GAL4"/>
    <property type="match status" value="1"/>
</dbReference>
<dbReference type="Proteomes" id="UP000184304">
    <property type="component" value="Unassembled WGS sequence"/>
</dbReference>
<dbReference type="Pfam" id="PF00172">
    <property type="entry name" value="Zn_clus"/>
    <property type="match status" value="1"/>
</dbReference>
<proteinExistence type="predicted"/>
<reference evidence="8" key="1">
    <citation type="journal article" date="2017" name="Genome Biol.">
        <title>Comparative genomics reveals high biological diversity and specific adaptations in the industrially and medically important fungal genus Aspergillus.</title>
        <authorList>
            <person name="de Vries R.P."/>
            <person name="Riley R."/>
            <person name="Wiebenga A."/>
            <person name="Aguilar-Osorio G."/>
            <person name="Amillis S."/>
            <person name="Uchima C.A."/>
            <person name="Anderluh G."/>
            <person name="Asadollahi M."/>
            <person name="Askin M."/>
            <person name="Barry K."/>
            <person name="Battaglia E."/>
            <person name="Bayram O."/>
            <person name="Benocci T."/>
            <person name="Braus-Stromeyer S.A."/>
            <person name="Caldana C."/>
            <person name="Canovas D."/>
            <person name="Cerqueira G.C."/>
            <person name="Chen F."/>
            <person name="Chen W."/>
            <person name="Choi C."/>
            <person name="Clum A."/>
            <person name="Dos Santos R.A."/>
            <person name="Damasio A.R."/>
            <person name="Diallinas G."/>
            <person name="Emri T."/>
            <person name="Fekete E."/>
            <person name="Flipphi M."/>
            <person name="Freyberg S."/>
            <person name="Gallo A."/>
            <person name="Gournas C."/>
            <person name="Habgood R."/>
            <person name="Hainaut M."/>
            <person name="Harispe M.L."/>
            <person name="Henrissat B."/>
            <person name="Hilden K.S."/>
            <person name="Hope R."/>
            <person name="Hossain A."/>
            <person name="Karabika E."/>
            <person name="Karaffa L."/>
            <person name="Karanyi Z."/>
            <person name="Krasevec N."/>
            <person name="Kuo A."/>
            <person name="Kusch H."/>
            <person name="LaButti K."/>
            <person name="Lagendijk E.L."/>
            <person name="Lapidus A."/>
            <person name="Levasseur A."/>
            <person name="Lindquist E."/>
            <person name="Lipzen A."/>
            <person name="Logrieco A.F."/>
            <person name="MacCabe A."/>
            <person name="Maekelae M.R."/>
            <person name="Malavazi I."/>
            <person name="Melin P."/>
            <person name="Meyer V."/>
            <person name="Mielnichuk N."/>
            <person name="Miskei M."/>
            <person name="Molnar A.P."/>
            <person name="Mule G."/>
            <person name="Ngan C.Y."/>
            <person name="Orejas M."/>
            <person name="Orosz E."/>
            <person name="Ouedraogo J.P."/>
            <person name="Overkamp K.M."/>
            <person name="Park H.-S."/>
            <person name="Perrone G."/>
            <person name="Piumi F."/>
            <person name="Punt P.J."/>
            <person name="Ram A.F."/>
            <person name="Ramon A."/>
            <person name="Rauscher S."/>
            <person name="Record E."/>
            <person name="Riano-Pachon D.M."/>
            <person name="Robert V."/>
            <person name="Roehrig J."/>
            <person name="Ruller R."/>
            <person name="Salamov A."/>
            <person name="Salih N.S."/>
            <person name="Samson R.A."/>
            <person name="Sandor E."/>
            <person name="Sanguinetti M."/>
            <person name="Schuetze T."/>
            <person name="Sepcic K."/>
            <person name="Shelest E."/>
            <person name="Sherlock G."/>
            <person name="Sophianopoulou V."/>
            <person name="Squina F.M."/>
            <person name="Sun H."/>
            <person name="Susca A."/>
            <person name="Todd R.B."/>
            <person name="Tsang A."/>
            <person name="Unkles S.E."/>
            <person name="van de Wiele N."/>
            <person name="van Rossen-Uffink D."/>
            <person name="Oliveira J.V."/>
            <person name="Vesth T.C."/>
            <person name="Visser J."/>
            <person name="Yu J.-H."/>
            <person name="Zhou M."/>
            <person name="Andersen M.R."/>
            <person name="Archer D.B."/>
            <person name="Baker S.E."/>
            <person name="Benoit I."/>
            <person name="Brakhage A.A."/>
            <person name="Braus G.H."/>
            <person name="Fischer R."/>
            <person name="Frisvad J.C."/>
            <person name="Goldman G.H."/>
            <person name="Houbraken J."/>
            <person name="Oakley B."/>
            <person name="Pocsi I."/>
            <person name="Scazzocchio C."/>
            <person name="Seiboth B."/>
            <person name="vanKuyk P.A."/>
            <person name="Wortman J."/>
            <person name="Dyer P.S."/>
            <person name="Grigoriev I.V."/>
        </authorList>
    </citation>
    <scope>NUCLEOTIDE SEQUENCE [LARGE SCALE GENOMIC DNA]</scope>
    <source>
        <strain evidence="8">CBS 134.48</strain>
    </source>
</reference>
<evidence type="ECO:0000256" key="1">
    <source>
        <dbReference type="ARBA" id="ARBA00023015"/>
    </source>
</evidence>
<name>A0A1L9MR08_ASPTC</name>
<evidence type="ECO:0000313" key="7">
    <source>
        <dbReference type="EMBL" id="OJI79332.1"/>
    </source>
</evidence>
<keyword evidence="2" id="KW-0238">DNA-binding</keyword>
<dbReference type="PROSITE" id="PS50048">
    <property type="entry name" value="ZN2_CY6_FUNGAL_2"/>
    <property type="match status" value="1"/>
</dbReference>
<dbReference type="CDD" id="cd00067">
    <property type="entry name" value="GAL4"/>
    <property type="match status" value="1"/>
</dbReference>
<evidence type="ECO:0000256" key="2">
    <source>
        <dbReference type="ARBA" id="ARBA00023125"/>
    </source>
</evidence>
<feature type="region of interest" description="Disordered" evidence="5">
    <location>
        <begin position="1"/>
        <end position="41"/>
    </location>
</feature>
<evidence type="ECO:0000256" key="4">
    <source>
        <dbReference type="ARBA" id="ARBA00023242"/>
    </source>
</evidence>
<sequence>MDSQQLVSGGQSTSSEVDRSAQPYRGSCDPCRTRKVRCSGERPVCSRCASANKDCCYSSRMPLGRPRSKRKQPTCPQRPVTHPVSRENSTSPTNRVASSPESHGDIATVQPDQFTFLTQLRSGQDGGLPYCTPITERNRIDHMPPHQLYPEPDRDLLAATVSQPSTNTCACLSEQYLLLEQLRLKSQLIVPEDLHLLRETVRKAFMILNCQHCPLRYFAIIQNSVILGVVCLCVGECYERILKTIDTETKRLESNGEQKQVRFSNVDQDGSYPANLLGHTSFFSVNLVPTEWRTIMRKVLKAEIFGVSSNDFCFIKLVQLLEERQTSWHRDPPAPDCPPSYRTSCQLPDRVPTCLRLVNDIKRLISSLAL</sequence>
<dbReference type="OMA" id="NASCACL"/>
<feature type="region of interest" description="Disordered" evidence="5">
    <location>
        <begin position="59"/>
        <end position="106"/>
    </location>
</feature>
<dbReference type="SMART" id="SM00066">
    <property type="entry name" value="GAL4"/>
    <property type="match status" value="1"/>
</dbReference>